<organism evidence="1 2">
    <name type="scientific">Molorchus minor</name>
    <dbReference type="NCBI Taxonomy" id="1323400"/>
    <lineage>
        <taxon>Eukaryota</taxon>
        <taxon>Metazoa</taxon>
        <taxon>Ecdysozoa</taxon>
        <taxon>Arthropoda</taxon>
        <taxon>Hexapoda</taxon>
        <taxon>Insecta</taxon>
        <taxon>Pterygota</taxon>
        <taxon>Neoptera</taxon>
        <taxon>Endopterygota</taxon>
        <taxon>Coleoptera</taxon>
        <taxon>Polyphaga</taxon>
        <taxon>Cucujiformia</taxon>
        <taxon>Chrysomeloidea</taxon>
        <taxon>Cerambycidae</taxon>
        <taxon>Lamiinae</taxon>
        <taxon>Monochamini</taxon>
        <taxon>Molorchus</taxon>
    </lineage>
</organism>
<gene>
    <name evidence="1" type="ORF">NQ317_007828</name>
</gene>
<proteinExistence type="predicted"/>
<evidence type="ECO:0000313" key="2">
    <source>
        <dbReference type="Proteomes" id="UP001162164"/>
    </source>
</evidence>
<evidence type="ECO:0000313" key="1">
    <source>
        <dbReference type="EMBL" id="KAJ8984958.1"/>
    </source>
</evidence>
<reference evidence="1" key="1">
    <citation type="journal article" date="2023" name="Insect Mol. Biol.">
        <title>Genome sequencing provides insights into the evolution of gene families encoding plant cell wall-degrading enzymes in longhorned beetles.</title>
        <authorList>
            <person name="Shin N.R."/>
            <person name="Okamura Y."/>
            <person name="Kirsch R."/>
            <person name="Pauchet Y."/>
        </authorList>
    </citation>
    <scope>NUCLEOTIDE SEQUENCE</scope>
    <source>
        <strain evidence="1">MMC_N1</strain>
    </source>
</reference>
<sequence>MACSKGCMCLLCLQLDGCENKLKTLDRKIDNFILLKPKPIKDTEVDKKKYTFFGMETNIDDNFEKFSTIEKTQQKIHRMKSRFICGYEYYSDESDDDFPAGMEADIFRQYLERRSIVPKLKVIRPWSSIMRWMLFGSFFLFSDAAKIFLYFELSIHCLTSFDSKLPKTHVLGFSPA</sequence>
<dbReference type="Proteomes" id="UP001162164">
    <property type="component" value="Unassembled WGS sequence"/>
</dbReference>
<accession>A0ABQ9K3F5</accession>
<dbReference type="EMBL" id="JAPWTJ010000022">
    <property type="protein sequence ID" value="KAJ8984958.1"/>
    <property type="molecule type" value="Genomic_DNA"/>
</dbReference>
<name>A0ABQ9K3F5_9CUCU</name>
<keyword evidence="2" id="KW-1185">Reference proteome</keyword>
<protein>
    <submittedName>
        <fullName evidence="1">Uncharacterized protein</fullName>
    </submittedName>
</protein>
<comment type="caution">
    <text evidence="1">The sequence shown here is derived from an EMBL/GenBank/DDBJ whole genome shotgun (WGS) entry which is preliminary data.</text>
</comment>